<evidence type="ECO:0000256" key="5">
    <source>
        <dbReference type="ARBA" id="ARBA00012451"/>
    </source>
</evidence>
<dbReference type="SMR" id="A0A0H2ZJ54"/>
<dbReference type="FunFam" id="3.30.420.40:FF:000023">
    <property type="entry name" value="Guanosine-5'-triphosphate,3'-diphosphate pyrophosphatase"/>
    <property type="match status" value="1"/>
</dbReference>
<dbReference type="InterPro" id="IPR022371">
    <property type="entry name" value="Exopolyphosphatase"/>
</dbReference>
<evidence type="ECO:0000256" key="1">
    <source>
        <dbReference type="ARBA" id="ARBA00001946"/>
    </source>
</evidence>
<reference evidence="13 14" key="1">
    <citation type="journal article" date="2006" name="Genome Biol.">
        <title>Genomic analysis reveals that Pseudomonas aeruginosa virulence is combinatorial.</title>
        <authorList>
            <person name="Lee D.G."/>
            <person name="Urbach J.M."/>
            <person name="Wu G."/>
            <person name="Liberati N.T."/>
            <person name="Feinbaum R.L."/>
            <person name="Miyata S."/>
            <person name="Diggins L.T."/>
            <person name="He J."/>
            <person name="Saucier M."/>
            <person name="Deziel E."/>
            <person name="Friedman L."/>
            <person name="Li L."/>
            <person name="Grills G."/>
            <person name="Montgomery K."/>
            <person name="Kucherlapati R."/>
            <person name="Rahme L.G."/>
            <person name="Ausubel F.M."/>
        </authorList>
    </citation>
    <scope>NUCLEOTIDE SEQUENCE [LARGE SCALE GENOMIC DNA]</scope>
    <source>
        <strain evidence="13 14">UCBPP-PA14</strain>
    </source>
</reference>
<feature type="domain" description="Ppx/GppA phosphatase N-terminal" evidence="11">
    <location>
        <begin position="38"/>
        <end position="315"/>
    </location>
</feature>
<dbReference type="InterPro" id="IPR050273">
    <property type="entry name" value="GppA/Ppx_hydrolase"/>
</dbReference>
<keyword evidence="9" id="KW-0472">Membrane</keyword>
<dbReference type="PANTHER" id="PTHR30005">
    <property type="entry name" value="EXOPOLYPHOSPHATASE"/>
    <property type="match status" value="1"/>
</dbReference>
<evidence type="ECO:0000313" key="13">
    <source>
        <dbReference type="EMBL" id="ABJ14624.1"/>
    </source>
</evidence>
<evidence type="ECO:0000259" key="12">
    <source>
        <dbReference type="Pfam" id="PF21447"/>
    </source>
</evidence>
<dbReference type="InterPro" id="IPR003695">
    <property type="entry name" value="Ppx_GppA_N"/>
</dbReference>
<comment type="subunit">
    <text evidence="4">Homodimer.</text>
</comment>
<dbReference type="CDD" id="cd24053">
    <property type="entry name" value="ASKHA_NBD_EcPPX-GppA-like"/>
    <property type="match status" value="1"/>
</dbReference>
<dbReference type="SUPFAM" id="SSF109604">
    <property type="entry name" value="HD-domain/PDEase-like"/>
    <property type="match status" value="1"/>
</dbReference>
<dbReference type="Pfam" id="PF02541">
    <property type="entry name" value="Ppx-GppA"/>
    <property type="match status" value="1"/>
</dbReference>
<sequence>MDLQSMPQKPAEAFPLIAALDLGSNSFHLCLAKANIHGEVRILERLGEKVQLAAGLDEERNLSEEATQRGLDCLRRFAQFISGMPQGSVRVVATNALREARNRSDFIRRAEEVLGHPVEVISGREEARLIYLGVANSMPDSGGRRLVSDIGGGSTEFIIGQGFESELRESLQMGCVSYTQRYFRDGKITPARYAQAYTAARLELMGIENSLRRLGWQQAVGASGTIRAVALAIKAGGHGNGEISPDGLAWLKRKVLKLGDVEKLDLEGIKPDRRTIFPAGLAILEAIFDALELEQMVHSEGALREGVLYDLVGRHQHEDVRERTISSLMQRYHVDPEQASRVEAKALKVLAEVGDAWELNDELHRDLLSWGARVHEIGLDIAHYHYHKHGAYLIEHSDLAGFSRQDQQMLSLLVRGHRRNIPADKLAEFAAEGDKLVRLCIVLRFAILFHHIRGTQEMPSVRLKAEPKSLSVTFPEGWLEANPLTQADFAQEAEWLKRVGYSLNVR</sequence>
<dbReference type="GO" id="GO:0005886">
    <property type="term" value="C:plasma membrane"/>
    <property type="evidence" value="ECO:0007669"/>
    <property type="project" value="UniProtKB-SubCell"/>
</dbReference>
<dbReference type="PANTHER" id="PTHR30005:SF14">
    <property type="entry name" value="EXOPOLYPHOSPHATASE"/>
    <property type="match status" value="1"/>
</dbReference>
<evidence type="ECO:0000256" key="6">
    <source>
        <dbReference type="ARBA" id="ARBA00020416"/>
    </source>
</evidence>
<dbReference type="Gene3D" id="3.30.420.150">
    <property type="entry name" value="Exopolyphosphatase. Domain 2"/>
    <property type="match status" value="1"/>
</dbReference>
<dbReference type="FunFam" id="1.10.3210.10:FF:000004">
    <property type="entry name" value="Guanosine-5'-triphosphate,3'-diphosphate pyrophosphatase"/>
    <property type="match status" value="1"/>
</dbReference>
<proteinExistence type="inferred from homology"/>
<dbReference type="BioCyc" id="PAER208963:G1G74-5831-MONOMER"/>
<comment type="subcellular location">
    <subcellularLocation>
        <location evidence="2">Cell membrane</location>
        <topology evidence="2">Peripheral membrane protein</topology>
    </subcellularLocation>
</comment>
<evidence type="ECO:0000313" key="14">
    <source>
        <dbReference type="Proteomes" id="UP000000653"/>
    </source>
</evidence>
<dbReference type="Pfam" id="PF21447">
    <property type="entry name" value="Ppx-GppA_III"/>
    <property type="match status" value="1"/>
</dbReference>
<evidence type="ECO:0000259" key="11">
    <source>
        <dbReference type="Pfam" id="PF02541"/>
    </source>
</evidence>
<dbReference type="Gene3D" id="1.10.3210.10">
    <property type="entry name" value="Hypothetical protein af1432"/>
    <property type="match status" value="1"/>
</dbReference>
<dbReference type="KEGG" id="pau:PA14_69220"/>
<dbReference type="InterPro" id="IPR048950">
    <property type="entry name" value="Ppx_GppA_C"/>
</dbReference>
<keyword evidence="7" id="KW-1003">Cell membrane</keyword>
<evidence type="ECO:0000256" key="4">
    <source>
        <dbReference type="ARBA" id="ARBA00011738"/>
    </source>
</evidence>
<protein>
    <recommendedName>
        <fullName evidence="6">Exopolyphosphatase</fullName>
        <ecNumber evidence="5">3.6.1.11</ecNumber>
    </recommendedName>
</protein>
<dbReference type="PIRSF" id="PIRSF001267">
    <property type="entry name" value="Pyrophosphatase_GppA_Ppx"/>
    <property type="match status" value="1"/>
</dbReference>
<dbReference type="GO" id="GO:0006798">
    <property type="term" value="P:polyphosphate catabolic process"/>
    <property type="evidence" value="ECO:0007669"/>
    <property type="project" value="TreeGrafter"/>
</dbReference>
<evidence type="ECO:0000256" key="3">
    <source>
        <dbReference type="ARBA" id="ARBA00007125"/>
    </source>
</evidence>
<comment type="cofactor">
    <cofactor evidence="1">
        <name>Mg(2+)</name>
        <dbReference type="ChEBI" id="CHEBI:18420"/>
    </cofactor>
</comment>
<dbReference type="AlphaFoldDB" id="A0A0H2ZJ54"/>
<feature type="domain" description="Ppx/GppA phosphatase C-terminal" evidence="12">
    <location>
        <begin position="320"/>
        <end position="492"/>
    </location>
</feature>
<evidence type="ECO:0000256" key="7">
    <source>
        <dbReference type="ARBA" id="ARBA00022475"/>
    </source>
</evidence>
<dbReference type="EMBL" id="CP000438">
    <property type="protein sequence ID" value="ABJ14624.1"/>
    <property type="molecule type" value="Genomic_DNA"/>
</dbReference>
<dbReference type="SUPFAM" id="SSF53067">
    <property type="entry name" value="Actin-like ATPase domain"/>
    <property type="match status" value="2"/>
</dbReference>
<keyword evidence="8" id="KW-0378">Hydrolase</keyword>
<dbReference type="HOGENOM" id="CLU_025908_4_0_6"/>
<dbReference type="FunFam" id="3.30.420.150:FF:000001">
    <property type="entry name" value="Guanosine-5'-triphosphate,3'-diphosphate pyrophosphatase"/>
    <property type="match status" value="1"/>
</dbReference>
<organism evidence="13 14">
    <name type="scientific">Pseudomonas aeruginosa (strain UCBPP-PA14)</name>
    <dbReference type="NCBI Taxonomy" id="208963"/>
    <lineage>
        <taxon>Bacteria</taxon>
        <taxon>Pseudomonadati</taxon>
        <taxon>Pseudomonadota</taxon>
        <taxon>Gammaproteobacteria</taxon>
        <taxon>Pseudomonadales</taxon>
        <taxon>Pseudomonadaceae</taxon>
        <taxon>Pseudomonas</taxon>
    </lineage>
</organism>
<dbReference type="Gene3D" id="3.30.420.40">
    <property type="match status" value="1"/>
</dbReference>
<dbReference type="InterPro" id="IPR043129">
    <property type="entry name" value="ATPase_NBD"/>
</dbReference>
<dbReference type="GO" id="GO:0042594">
    <property type="term" value="P:response to starvation"/>
    <property type="evidence" value="ECO:0007669"/>
    <property type="project" value="UniProtKB-ARBA"/>
</dbReference>
<dbReference type="InterPro" id="IPR030673">
    <property type="entry name" value="PyroPPase_GppA_Ppx"/>
</dbReference>
<dbReference type="EC" id="3.6.1.11" evidence="5"/>
<evidence type="ECO:0000256" key="10">
    <source>
        <dbReference type="ARBA" id="ARBA00047607"/>
    </source>
</evidence>
<comment type="similarity">
    <text evidence="3">Belongs to the GppA/Ppx family.</text>
</comment>
<comment type="catalytic activity">
    <reaction evidence="10">
        <text>[phosphate](n) + H2O = [phosphate](n-1) + phosphate + H(+)</text>
        <dbReference type="Rhea" id="RHEA:21528"/>
        <dbReference type="Rhea" id="RHEA-COMP:9859"/>
        <dbReference type="Rhea" id="RHEA-COMP:14279"/>
        <dbReference type="ChEBI" id="CHEBI:15377"/>
        <dbReference type="ChEBI" id="CHEBI:15378"/>
        <dbReference type="ChEBI" id="CHEBI:16838"/>
        <dbReference type="ChEBI" id="CHEBI:43474"/>
        <dbReference type="EC" id="3.6.1.11"/>
    </reaction>
</comment>
<evidence type="ECO:0000256" key="2">
    <source>
        <dbReference type="ARBA" id="ARBA00004202"/>
    </source>
</evidence>
<evidence type="ECO:0000256" key="8">
    <source>
        <dbReference type="ARBA" id="ARBA00022801"/>
    </source>
</evidence>
<dbReference type="GO" id="GO:0004309">
    <property type="term" value="F:exopolyphosphatase activity"/>
    <property type="evidence" value="ECO:0007669"/>
    <property type="project" value="UniProtKB-EC"/>
</dbReference>
<name>A0A0H2ZJ54_PSEAB</name>
<dbReference type="Proteomes" id="UP000000653">
    <property type="component" value="Chromosome"/>
</dbReference>
<accession>A0A0H2ZJ54</accession>
<evidence type="ECO:0000256" key="9">
    <source>
        <dbReference type="ARBA" id="ARBA00023136"/>
    </source>
</evidence>
<gene>
    <name evidence="13" type="primary">ppx</name>
    <name evidence="13" type="ordered locus">PA14_69220</name>
</gene>
<dbReference type="NCBIfam" id="TIGR03706">
    <property type="entry name" value="exo_poly_only"/>
    <property type="match status" value="1"/>
</dbReference>